<comment type="caution">
    <text evidence="2">The sequence shown here is derived from an EMBL/GenBank/DDBJ whole genome shotgun (WGS) entry which is preliminary data.</text>
</comment>
<reference evidence="2" key="1">
    <citation type="submission" date="2020-06" db="EMBL/GenBank/DDBJ databases">
        <title>WGS assembly of Ceratodon purpureus strain R40.</title>
        <authorList>
            <person name="Carey S.B."/>
            <person name="Jenkins J."/>
            <person name="Shu S."/>
            <person name="Lovell J.T."/>
            <person name="Sreedasyam A."/>
            <person name="Maumus F."/>
            <person name="Tiley G.P."/>
            <person name="Fernandez-Pozo N."/>
            <person name="Barry K."/>
            <person name="Chen C."/>
            <person name="Wang M."/>
            <person name="Lipzen A."/>
            <person name="Daum C."/>
            <person name="Saski C.A."/>
            <person name="Payton A.C."/>
            <person name="Mcbreen J.C."/>
            <person name="Conrad R.E."/>
            <person name="Kollar L.M."/>
            <person name="Olsson S."/>
            <person name="Huttunen S."/>
            <person name="Landis J.B."/>
            <person name="Wickett N.J."/>
            <person name="Johnson M.G."/>
            <person name="Rensing S.A."/>
            <person name="Grimwood J."/>
            <person name="Schmutz J."/>
            <person name="Mcdaniel S.F."/>
        </authorList>
    </citation>
    <scope>NUCLEOTIDE SEQUENCE</scope>
    <source>
        <strain evidence="2">R40</strain>
    </source>
</reference>
<name>A0A8T0G601_CERPU</name>
<protein>
    <submittedName>
        <fullName evidence="2">Uncharacterized protein</fullName>
    </submittedName>
</protein>
<organism evidence="2 3">
    <name type="scientific">Ceratodon purpureus</name>
    <name type="common">Fire moss</name>
    <name type="synonym">Dicranum purpureum</name>
    <dbReference type="NCBI Taxonomy" id="3225"/>
    <lineage>
        <taxon>Eukaryota</taxon>
        <taxon>Viridiplantae</taxon>
        <taxon>Streptophyta</taxon>
        <taxon>Embryophyta</taxon>
        <taxon>Bryophyta</taxon>
        <taxon>Bryophytina</taxon>
        <taxon>Bryopsida</taxon>
        <taxon>Dicranidae</taxon>
        <taxon>Pseudoditrichales</taxon>
        <taxon>Ditrichaceae</taxon>
        <taxon>Ceratodon</taxon>
    </lineage>
</organism>
<dbReference type="Proteomes" id="UP000822688">
    <property type="component" value="Chromosome 12"/>
</dbReference>
<sequence>MTGHGHSSALADLCTLPSSVVNGSRNFLPSPLCTSGLHVPDALRSSHSLHRMRRMLQAVQLEHDIGTQVRHLLRHLGACDAELRPDIRPHVREPHRRADLVLRHGSRSSVSAPAPSGRPRSNCLRPRHSLTQQQHRNTCNDHRSTDLHHVRSTLKAPTHTTLHKTSQMHRKT</sequence>
<evidence type="ECO:0000256" key="1">
    <source>
        <dbReference type="SAM" id="MobiDB-lite"/>
    </source>
</evidence>
<dbReference type="EMBL" id="CM026433">
    <property type="protein sequence ID" value="KAG0554351.1"/>
    <property type="molecule type" value="Genomic_DNA"/>
</dbReference>
<gene>
    <name evidence="2" type="ORF">KC19_12G084100</name>
</gene>
<evidence type="ECO:0000313" key="3">
    <source>
        <dbReference type="Proteomes" id="UP000822688"/>
    </source>
</evidence>
<dbReference type="AlphaFoldDB" id="A0A8T0G601"/>
<feature type="region of interest" description="Disordered" evidence="1">
    <location>
        <begin position="101"/>
        <end position="172"/>
    </location>
</feature>
<accession>A0A8T0G601</accession>
<keyword evidence="3" id="KW-1185">Reference proteome</keyword>
<evidence type="ECO:0000313" key="2">
    <source>
        <dbReference type="EMBL" id="KAG0554351.1"/>
    </source>
</evidence>
<proteinExistence type="predicted"/>
<feature type="compositionally biased region" description="Basic and acidic residues" evidence="1">
    <location>
        <begin position="138"/>
        <end position="149"/>
    </location>
</feature>